<keyword evidence="2" id="KW-0560">Oxidoreductase</keyword>
<comment type="caution">
    <text evidence="3">The sequence shown here is derived from an EMBL/GenBank/DDBJ whole genome shotgun (WGS) entry which is preliminary data.</text>
</comment>
<name>A0ABP9Z2N0_9FUNG</name>
<dbReference type="Gene3D" id="3.40.50.720">
    <property type="entry name" value="NAD(P)-binding Rossmann-like Domain"/>
    <property type="match status" value="1"/>
</dbReference>
<dbReference type="Pfam" id="PF00106">
    <property type="entry name" value="adh_short"/>
    <property type="match status" value="1"/>
</dbReference>
<evidence type="ECO:0000256" key="1">
    <source>
        <dbReference type="ARBA" id="ARBA00006484"/>
    </source>
</evidence>
<gene>
    <name evidence="3" type="ORF">MFLAVUS_006839</name>
</gene>
<comment type="similarity">
    <text evidence="1">Belongs to the short-chain dehydrogenases/reductases (SDR) family.</text>
</comment>
<organism evidence="3 4">
    <name type="scientific">Mucor flavus</name>
    <dbReference type="NCBI Taxonomy" id="439312"/>
    <lineage>
        <taxon>Eukaryota</taxon>
        <taxon>Fungi</taxon>
        <taxon>Fungi incertae sedis</taxon>
        <taxon>Mucoromycota</taxon>
        <taxon>Mucoromycotina</taxon>
        <taxon>Mucoromycetes</taxon>
        <taxon>Mucorales</taxon>
        <taxon>Mucorineae</taxon>
        <taxon>Mucoraceae</taxon>
        <taxon>Mucor</taxon>
    </lineage>
</organism>
<proteinExistence type="inferred from homology"/>
<evidence type="ECO:0000256" key="2">
    <source>
        <dbReference type="ARBA" id="ARBA00023002"/>
    </source>
</evidence>
<dbReference type="SUPFAM" id="SSF51735">
    <property type="entry name" value="NAD(P)-binding Rossmann-fold domains"/>
    <property type="match status" value="1"/>
</dbReference>
<dbReference type="PANTHER" id="PTHR24320:SF148">
    <property type="entry name" value="NAD(P)-BINDING ROSSMANN-FOLD SUPERFAMILY PROTEIN"/>
    <property type="match status" value="1"/>
</dbReference>
<dbReference type="EMBL" id="BAABUK010000016">
    <property type="protein sequence ID" value="GAA5813361.1"/>
    <property type="molecule type" value="Genomic_DNA"/>
</dbReference>
<keyword evidence="4" id="KW-1185">Reference proteome</keyword>
<sequence>MVSNAQIEWNTSGDELVEMLKPDLAEKVIIVTGPNSGIGLETARILAGTGAKIIIPYRTLEKAHRAIEHIKQTVPRADLIAMQLDLSDTVSIRSFAK</sequence>
<evidence type="ECO:0000313" key="3">
    <source>
        <dbReference type="EMBL" id="GAA5813361.1"/>
    </source>
</evidence>
<dbReference type="InterPro" id="IPR036291">
    <property type="entry name" value="NAD(P)-bd_dom_sf"/>
</dbReference>
<protein>
    <submittedName>
        <fullName evidence="3">Uncharacterized protein</fullName>
    </submittedName>
</protein>
<accession>A0ABP9Z2N0</accession>
<evidence type="ECO:0000313" key="4">
    <source>
        <dbReference type="Proteomes" id="UP001473302"/>
    </source>
</evidence>
<reference evidence="3 4" key="1">
    <citation type="submission" date="2024-04" db="EMBL/GenBank/DDBJ databases">
        <title>genome sequences of Mucor flavus KT1a and Helicostylum pulchrum KT1b strains isolated from the surface of a dry-aged beef.</title>
        <authorList>
            <person name="Toyotome T."/>
            <person name="Hosono M."/>
            <person name="Torimaru M."/>
            <person name="Fukuda K."/>
            <person name="Mikami N."/>
        </authorList>
    </citation>
    <scope>NUCLEOTIDE SEQUENCE [LARGE SCALE GENOMIC DNA]</scope>
    <source>
        <strain evidence="3 4">KT1a</strain>
    </source>
</reference>
<dbReference type="Proteomes" id="UP001473302">
    <property type="component" value="Unassembled WGS sequence"/>
</dbReference>
<dbReference type="InterPro" id="IPR002347">
    <property type="entry name" value="SDR_fam"/>
</dbReference>
<dbReference type="PANTHER" id="PTHR24320">
    <property type="entry name" value="RETINOL DEHYDROGENASE"/>
    <property type="match status" value="1"/>
</dbReference>